<reference evidence="13" key="1">
    <citation type="journal article" date="2014" name="Int. J. Syst. Evol. Microbiol.">
        <title>Complete genome sequence of Corynebacterium casei LMG S-19264T (=DSM 44701T), isolated from a smear-ripened cheese.</title>
        <authorList>
            <consortium name="US DOE Joint Genome Institute (JGI-PGF)"/>
            <person name="Walter F."/>
            <person name="Albersmeier A."/>
            <person name="Kalinowski J."/>
            <person name="Ruckert C."/>
        </authorList>
    </citation>
    <scope>NUCLEOTIDE SEQUENCE</scope>
    <source>
        <strain evidence="13">JCM 31740</strain>
    </source>
</reference>
<dbReference type="GO" id="GO:0046872">
    <property type="term" value="F:metal ion binding"/>
    <property type="evidence" value="ECO:0007669"/>
    <property type="project" value="UniProtKB-KW"/>
</dbReference>
<gene>
    <name evidence="13" type="ORF">GCM10007116_14200</name>
    <name evidence="12" type="ORF">HS1genome_2103</name>
</gene>
<evidence type="ECO:0000256" key="6">
    <source>
        <dbReference type="ARBA" id="ARBA00022801"/>
    </source>
</evidence>
<dbReference type="GO" id="GO:0008821">
    <property type="term" value="F:crossover junction DNA endonuclease activity"/>
    <property type="evidence" value="ECO:0007669"/>
    <property type="project" value="UniProtKB-EC"/>
</dbReference>
<dbReference type="NCBIfam" id="NF040854">
    <property type="entry name" value="Hol_resolv_Hjc"/>
    <property type="match status" value="1"/>
</dbReference>
<evidence type="ECO:0000256" key="7">
    <source>
        <dbReference type="ARBA" id="ARBA00022842"/>
    </source>
</evidence>
<evidence type="ECO:0000256" key="11">
    <source>
        <dbReference type="ARBA" id="ARBA00029354"/>
    </source>
</evidence>
<protein>
    <recommendedName>
        <fullName evidence="15">Endonuclease</fullName>
    </recommendedName>
</protein>
<dbReference type="GO" id="GO:0006281">
    <property type="term" value="P:DNA repair"/>
    <property type="evidence" value="ECO:0007669"/>
    <property type="project" value="UniProtKB-KW"/>
</dbReference>
<evidence type="ECO:0000256" key="9">
    <source>
        <dbReference type="ARBA" id="ARBA00023172"/>
    </source>
</evidence>
<evidence type="ECO:0000256" key="8">
    <source>
        <dbReference type="ARBA" id="ARBA00023125"/>
    </source>
</evidence>
<evidence type="ECO:0000313" key="14">
    <source>
        <dbReference type="Proteomes" id="UP000276741"/>
    </source>
</evidence>
<proteinExistence type="predicted"/>
<dbReference type="InterPro" id="IPR011335">
    <property type="entry name" value="Restrct_endonuc-II-like"/>
</dbReference>
<evidence type="ECO:0000256" key="3">
    <source>
        <dbReference type="ARBA" id="ARBA00022723"/>
    </source>
</evidence>
<dbReference type="InterPro" id="IPR011856">
    <property type="entry name" value="tRNA_endonuc-like_dom_sf"/>
</dbReference>
<keyword evidence="4" id="KW-0255">Endonuclease</keyword>
<dbReference type="OrthoDB" id="34330at2157"/>
<dbReference type="GO" id="GO:0003677">
    <property type="term" value="F:DNA binding"/>
    <property type="evidence" value="ECO:0007669"/>
    <property type="project" value="UniProtKB-KW"/>
</dbReference>
<accession>A0A348B6B2</accession>
<name>A0A348B6B2_9CREN</name>
<keyword evidence="6" id="KW-0378">Hydrolase</keyword>
<dbReference type="Proteomes" id="UP000276741">
    <property type="component" value="Chromosome"/>
</dbReference>
<reference evidence="12" key="3">
    <citation type="journal article" date="2019" name="BMC Res. Notes">
        <title>Complete genome sequence of the Sulfodiicoccus acidiphilus strain HS-1T, the first crenarchaeon that lacks polB3, isolated from an acidic hot spring in Ohwaku-dani, Hakone, Japan.</title>
        <authorList>
            <person name="Sakai H.D."/>
            <person name="Kurosawa N."/>
        </authorList>
    </citation>
    <scope>NUCLEOTIDE SEQUENCE</scope>
    <source>
        <strain evidence="12">HS-1</strain>
    </source>
</reference>
<keyword evidence="9" id="KW-0233">DNA recombination</keyword>
<dbReference type="GO" id="GO:0006310">
    <property type="term" value="P:DNA recombination"/>
    <property type="evidence" value="ECO:0007669"/>
    <property type="project" value="UniProtKB-KW"/>
</dbReference>
<dbReference type="AlphaFoldDB" id="A0A348B6B2"/>
<dbReference type="InterPro" id="IPR002732">
    <property type="entry name" value="Hjc"/>
</dbReference>
<keyword evidence="7" id="KW-0460">Magnesium</keyword>
<dbReference type="PANTHER" id="PTHR39651">
    <property type="entry name" value="HOLLIDAY JUNCTION RESOLVASE HJC"/>
    <property type="match status" value="1"/>
</dbReference>
<dbReference type="Gene3D" id="3.40.1350.10">
    <property type="match status" value="1"/>
</dbReference>
<keyword evidence="14" id="KW-1185">Reference proteome</keyword>
<organism evidence="12 14">
    <name type="scientific">Sulfodiicoccus acidiphilus</name>
    <dbReference type="NCBI Taxonomy" id="1670455"/>
    <lineage>
        <taxon>Archaea</taxon>
        <taxon>Thermoproteota</taxon>
        <taxon>Thermoprotei</taxon>
        <taxon>Sulfolobales</taxon>
        <taxon>Sulfolobaceae</taxon>
        <taxon>Sulfodiicoccus</taxon>
    </lineage>
</organism>
<dbReference type="RefSeq" id="WP_126450989.1">
    <property type="nucleotide sequence ID" value="NZ_AP018553.1"/>
</dbReference>
<dbReference type="EMBL" id="BMQS01000012">
    <property type="protein sequence ID" value="GGT97822.1"/>
    <property type="molecule type" value="Genomic_DNA"/>
</dbReference>
<comment type="cofactor">
    <cofactor evidence="1">
        <name>Mg(2+)</name>
        <dbReference type="ChEBI" id="CHEBI:18420"/>
    </cofactor>
</comment>
<reference evidence="13" key="4">
    <citation type="submission" date="2020-09" db="EMBL/GenBank/DDBJ databases">
        <authorList>
            <person name="Sun Q."/>
            <person name="Ohkuma M."/>
        </authorList>
    </citation>
    <scope>NUCLEOTIDE SEQUENCE</scope>
    <source>
        <strain evidence="13">JCM 31740</strain>
    </source>
</reference>
<sequence length="144" mass="16251">MNKDVGRAAERELVKVLNAAGYRAVRIPTSNSSPNPLPDVFAVKGNLLLAFEVKSSWEDRVKVRSLQIRKLFEFVSLFPMTGVPAVAVKFKKIGRWKFLRVKGLTDIVVTLEGTQYLEELLTPGVESLEKVEKFREQEKALADF</sequence>
<evidence type="ECO:0000256" key="5">
    <source>
        <dbReference type="ARBA" id="ARBA00022763"/>
    </source>
</evidence>
<evidence type="ECO:0000313" key="12">
    <source>
        <dbReference type="EMBL" id="BBD73714.1"/>
    </source>
</evidence>
<dbReference type="KEGG" id="sacd:HS1genome_2103"/>
<dbReference type="Pfam" id="PF01870">
    <property type="entry name" value="Hjc"/>
    <property type="match status" value="1"/>
</dbReference>
<evidence type="ECO:0000256" key="4">
    <source>
        <dbReference type="ARBA" id="ARBA00022759"/>
    </source>
</evidence>
<evidence type="ECO:0000256" key="1">
    <source>
        <dbReference type="ARBA" id="ARBA00001946"/>
    </source>
</evidence>
<evidence type="ECO:0008006" key="15">
    <source>
        <dbReference type="Google" id="ProtNLM"/>
    </source>
</evidence>
<dbReference type="EMBL" id="AP018553">
    <property type="protein sequence ID" value="BBD73714.1"/>
    <property type="molecule type" value="Genomic_DNA"/>
</dbReference>
<reference evidence="14" key="2">
    <citation type="submission" date="2018-04" db="EMBL/GenBank/DDBJ databases">
        <title>Complete genome sequence of Sulfodiicoccus acidiphilus strain HS-1.</title>
        <authorList>
            <person name="Sakai H.D."/>
            <person name="Kurosawa N."/>
        </authorList>
    </citation>
    <scope>NUCLEOTIDE SEQUENCE [LARGE SCALE GENOMIC DNA]</scope>
    <source>
        <strain evidence="14">HS-1</strain>
    </source>
</reference>
<evidence type="ECO:0000256" key="10">
    <source>
        <dbReference type="ARBA" id="ARBA00023204"/>
    </source>
</evidence>
<dbReference type="PANTHER" id="PTHR39651:SF1">
    <property type="entry name" value="HOLLIDAY JUNCTION RESOLVASE HJC"/>
    <property type="match status" value="1"/>
</dbReference>
<dbReference type="Proteomes" id="UP000616143">
    <property type="component" value="Unassembled WGS sequence"/>
</dbReference>
<evidence type="ECO:0000313" key="13">
    <source>
        <dbReference type="EMBL" id="GGT97822.1"/>
    </source>
</evidence>
<dbReference type="InterPro" id="IPR014428">
    <property type="entry name" value="Hjc_arc"/>
</dbReference>
<keyword evidence="5" id="KW-0227">DNA damage</keyword>
<keyword evidence="3" id="KW-0479">Metal-binding</keyword>
<dbReference type="SUPFAM" id="SSF52980">
    <property type="entry name" value="Restriction endonuclease-like"/>
    <property type="match status" value="1"/>
</dbReference>
<keyword evidence="10" id="KW-0234">DNA repair</keyword>
<keyword evidence="8" id="KW-0238">DNA-binding</keyword>
<dbReference type="GeneID" id="38667562"/>
<keyword evidence="2" id="KW-0540">Nuclease</keyword>
<comment type="catalytic activity">
    <reaction evidence="11">
        <text>Endonucleolytic cleavage at a junction such as a reciprocal single-stranded crossover between two homologous DNA duplexes (Holliday junction).</text>
        <dbReference type="EC" id="3.1.21.10"/>
    </reaction>
</comment>
<evidence type="ECO:0000256" key="2">
    <source>
        <dbReference type="ARBA" id="ARBA00022722"/>
    </source>
</evidence>